<proteinExistence type="predicted"/>
<dbReference type="EMBL" id="CACVBM020001119">
    <property type="protein sequence ID" value="CAA7032407.1"/>
    <property type="molecule type" value="Genomic_DNA"/>
</dbReference>
<comment type="caution">
    <text evidence="1">The sequence shown here is derived from an EMBL/GenBank/DDBJ whole genome shotgun (WGS) entry which is preliminary data.</text>
</comment>
<gene>
    <name evidence="1" type="ORF">MERR_LOCUS19642</name>
</gene>
<reference evidence="1" key="1">
    <citation type="submission" date="2020-01" db="EMBL/GenBank/DDBJ databases">
        <authorList>
            <person name="Mishra B."/>
        </authorList>
    </citation>
    <scope>NUCLEOTIDE SEQUENCE [LARGE SCALE GENOMIC DNA]</scope>
</reference>
<name>A0A6D2ITE2_9BRAS</name>
<keyword evidence="2" id="KW-1185">Reference proteome</keyword>
<organism evidence="1 2">
    <name type="scientific">Microthlaspi erraticum</name>
    <dbReference type="NCBI Taxonomy" id="1685480"/>
    <lineage>
        <taxon>Eukaryota</taxon>
        <taxon>Viridiplantae</taxon>
        <taxon>Streptophyta</taxon>
        <taxon>Embryophyta</taxon>
        <taxon>Tracheophyta</taxon>
        <taxon>Spermatophyta</taxon>
        <taxon>Magnoliopsida</taxon>
        <taxon>eudicotyledons</taxon>
        <taxon>Gunneridae</taxon>
        <taxon>Pentapetalae</taxon>
        <taxon>rosids</taxon>
        <taxon>malvids</taxon>
        <taxon>Brassicales</taxon>
        <taxon>Brassicaceae</taxon>
        <taxon>Coluteocarpeae</taxon>
        <taxon>Microthlaspi</taxon>
    </lineage>
</organism>
<dbReference type="Proteomes" id="UP000467841">
    <property type="component" value="Unassembled WGS sequence"/>
</dbReference>
<evidence type="ECO:0000313" key="1">
    <source>
        <dbReference type="EMBL" id="CAA7032407.1"/>
    </source>
</evidence>
<sequence>MASGRPDRSDGRLGRSAESRVVIGHQYDWIDRGREISCSVLGFGRVDNLVERRMRDDDSRFGRGGRARHLVVGLKWVNHGRMLPGSVCALGRALCGSDVVLCAGRSRDHSSSVDRCARSWALLRGFSRLNQSSLNRS</sequence>
<protein>
    <submittedName>
        <fullName evidence="1">Uncharacterized protein</fullName>
    </submittedName>
</protein>
<evidence type="ECO:0000313" key="2">
    <source>
        <dbReference type="Proteomes" id="UP000467841"/>
    </source>
</evidence>
<dbReference type="AlphaFoldDB" id="A0A6D2ITE2"/>
<accession>A0A6D2ITE2</accession>